<reference evidence="2 3" key="1">
    <citation type="journal article" date="2023" name="bioRxiv">
        <title>Conserved and derived expression patterns and positive selection on dental genes reveal complex evolutionary context of ever-growing rodent molars.</title>
        <authorList>
            <person name="Calamari Z.T."/>
            <person name="Song A."/>
            <person name="Cohen E."/>
            <person name="Akter M."/>
            <person name="Roy R.D."/>
            <person name="Hallikas O."/>
            <person name="Christensen M.M."/>
            <person name="Li P."/>
            <person name="Marangoni P."/>
            <person name="Jernvall J."/>
            <person name="Klein O.D."/>
        </authorList>
    </citation>
    <scope>NUCLEOTIDE SEQUENCE [LARGE SCALE GENOMIC DNA]</scope>
    <source>
        <strain evidence="2">V071</strain>
    </source>
</reference>
<accession>A0AAW0JET9</accession>
<feature type="region of interest" description="Disordered" evidence="1">
    <location>
        <begin position="1"/>
        <end position="49"/>
    </location>
</feature>
<organism evidence="2 3">
    <name type="scientific">Myodes glareolus</name>
    <name type="common">Bank vole</name>
    <name type="synonym">Clethrionomys glareolus</name>
    <dbReference type="NCBI Taxonomy" id="447135"/>
    <lineage>
        <taxon>Eukaryota</taxon>
        <taxon>Metazoa</taxon>
        <taxon>Chordata</taxon>
        <taxon>Craniata</taxon>
        <taxon>Vertebrata</taxon>
        <taxon>Euteleostomi</taxon>
        <taxon>Mammalia</taxon>
        <taxon>Eutheria</taxon>
        <taxon>Euarchontoglires</taxon>
        <taxon>Glires</taxon>
        <taxon>Rodentia</taxon>
        <taxon>Myomorpha</taxon>
        <taxon>Muroidea</taxon>
        <taxon>Cricetidae</taxon>
        <taxon>Arvicolinae</taxon>
        <taxon>Myodes</taxon>
    </lineage>
</organism>
<keyword evidence="3" id="KW-1185">Reference proteome</keyword>
<proteinExistence type="predicted"/>
<dbReference type="AlphaFoldDB" id="A0AAW0JET9"/>
<evidence type="ECO:0000256" key="1">
    <source>
        <dbReference type="SAM" id="MobiDB-lite"/>
    </source>
</evidence>
<dbReference type="Proteomes" id="UP001488838">
    <property type="component" value="Unassembled WGS sequence"/>
</dbReference>
<evidence type="ECO:0000313" key="3">
    <source>
        <dbReference type="Proteomes" id="UP001488838"/>
    </source>
</evidence>
<sequence length="67" mass="7575">MEDERGLSETLDPQPACPGPRENATDSCYPKHVPGRASDGKHSLEEATGRTEMMEAWRLQRVHEVQR</sequence>
<name>A0AAW0JET9_MYOGA</name>
<comment type="caution">
    <text evidence="2">The sequence shown here is derived from an EMBL/GenBank/DDBJ whole genome shotgun (WGS) entry which is preliminary data.</text>
</comment>
<protein>
    <submittedName>
        <fullName evidence="2">Uncharacterized protein</fullName>
    </submittedName>
</protein>
<gene>
    <name evidence="2" type="ORF">U0070_020251</name>
</gene>
<dbReference type="EMBL" id="JBBHLL010000044">
    <property type="protein sequence ID" value="KAK7824744.1"/>
    <property type="molecule type" value="Genomic_DNA"/>
</dbReference>
<evidence type="ECO:0000313" key="2">
    <source>
        <dbReference type="EMBL" id="KAK7824744.1"/>
    </source>
</evidence>
<feature type="compositionally biased region" description="Basic and acidic residues" evidence="1">
    <location>
        <begin position="38"/>
        <end position="49"/>
    </location>
</feature>